<name>A0A0B4ZXD1_9CAUD</name>
<reference evidence="2 3" key="1">
    <citation type="submission" date="2014-11" db="EMBL/GenBank/DDBJ databases">
        <title>Complete genome sequence of vB_YenM_TG1, a broad host range bacteriophage which infects Yersinia enterocolitica.</title>
        <authorList>
            <person name="Leon-Velarde C.G."/>
            <person name="Kropinski A.M."/>
            <person name="Chen S."/>
            <person name="Griffiths M.W."/>
            <person name="Odumeru J.A."/>
        </authorList>
    </citation>
    <scope>NUCLEOTIDE SEQUENCE [LARGE SCALE GENOMIC DNA]</scope>
</reference>
<protein>
    <submittedName>
        <fullName evidence="2">Uncharacterized protein</fullName>
    </submittedName>
</protein>
<evidence type="ECO:0000313" key="3">
    <source>
        <dbReference type="Proteomes" id="UP000031805"/>
    </source>
</evidence>
<keyword evidence="1" id="KW-0472">Membrane</keyword>
<evidence type="ECO:0000313" key="2">
    <source>
        <dbReference type="EMBL" id="AJD81947.1"/>
    </source>
</evidence>
<proteinExistence type="predicted"/>
<dbReference type="EMBL" id="KP202158">
    <property type="protein sequence ID" value="AJD81947.1"/>
    <property type="molecule type" value="Genomic_DNA"/>
</dbReference>
<keyword evidence="1" id="KW-1133">Transmembrane helix</keyword>
<dbReference type="RefSeq" id="YP_009200398.1">
    <property type="nucleotide sequence ID" value="NC_028820.1"/>
</dbReference>
<dbReference type="KEGG" id="vg:26627589"/>
<keyword evidence="1" id="KW-0812">Transmembrane</keyword>
<feature type="transmembrane region" description="Helical" evidence="1">
    <location>
        <begin position="12"/>
        <end position="31"/>
    </location>
</feature>
<dbReference type="Proteomes" id="UP000031805">
    <property type="component" value="Segment"/>
</dbReference>
<sequence length="60" mass="6214">MKIAELIRDITGFVGISLGTGLIIANAAGAVTHIETILISIVIVIDLGIAYTMNTISKSS</sequence>
<evidence type="ECO:0000256" key="1">
    <source>
        <dbReference type="SAM" id="Phobius"/>
    </source>
</evidence>
<gene>
    <name evidence="2" type="ORF">YenMTG1_137</name>
</gene>
<keyword evidence="3" id="KW-1185">Reference proteome</keyword>
<organism evidence="2 3">
    <name type="scientific">Yersinia phage vB_YenM_TG1</name>
    <dbReference type="NCBI Taxonomy" id="1589265"/>
    <lineage>
        <taxon>Viruses</taxon>
        <taxon>Duplodnaviria</taxon>
        <taxon>Heunggongvirae</taxon>
        <taxon>Uroviricota</taxon>
        <taxon>Caudoviricetes</taxon>
        <taxon>Pantevenvirales</taxon>
        <taxon>Straboviridae</taxon>
        <taxon>Tevenvirinae</taxon>
        <taxon>Tegunavirus</taxon>
        <taxon>Tegunavirus yenmtg1</taxon>
    </lineage>
</organism>
<dbReference type="GeneID" id="26627589"/>
<accession>A0A0B4ZXD1</accession>
<feature type="transmembrane region" description="Helical" evidence="1">
    <location>
        <begin position="37"/>
        <end position="56"/>
    </location>
</feature>